<protein>
    <submittedName>
        <fullName evidence="1">Uncharacterized protein</fullName>
    </submittedName>
</protein>
<name>A0A923IY86_9ACTO</name>
<dbReference type="EMBL" id="JACHMK010000001">
    <property type="protein sequence ID" value="MBB6334101.1"/>
    <property type="molecule type" value="Genomic_DNA"/>
</dbReference>
<organism evidence="1 2">
    <name type="scientific">Schaalia hyovaginalis</name>
    <dbReference type="NCBI Taxonomy" id="29316"/>
    <lineage>
        <taxon>Bacteria</taxon>
        <taxon>Bacillati</taxon>
        <taxon>Actinomycetota</taxon>
        <taxon>Actinomycetes</taxon>
        <taxon>Actinomycetales</taxon>
        <taxon>Actinomycetaceae</taxon>
        <taxon>Schaalia</taxon>
    </lineage>
</organism>
<proteinExistence type="predicted"/>
<evidence type="ECO:0000313" key="1">
    <source>
        <dbReference type="EMBL" id="MBB6334101.1"/>
    </source>
</evidence>
<dbReference type="AlphaFoldDB" id="A0A923IY86"/>
<accession>A0A923IY86</accession>
<comment type="caution">
    <text evidence="1">The sequence shown here is derived from an EMBL/GenBank/DDBJ whole genome shotgun (WGS) entry which is preliminary data.</text>
</comment>
<sequence>MTGPLLYGGSEAIRHAAHLSGLVVSKLRGSHPDPFSGGSPALAGPLLGRAAADLGVRRTGEVV</sequence>
<dbReference type="Proteomes" id="UP000617426">
    <property type="component" value="Unassembled WGS sequence"/>
</dbReference>
<reference evidence="1" key="1">
    <citation type="submission" date="2020-08" db="EMBL/GenBank/DDBJ databases">
        <title>Sequencing the genomes of 1000 actinobacteria strains.</title>
        <authorList>
            <person name="Klenk H.-P."/>
        </authorList>
    </citation>
    <scope>NUCLEOTIDE SEQUENCE</scope>
    <source>
        <strain evidence="1">DSM 10695</strain>
    </source>
</reference>
<gene>
    <name evidence="1" type="ORF">HD592_000666</name>
</gene>
<dbReference type="RefSeq" id="WP_184451863.1">
    <property type="nucleotide sequence ID" value="NZ_JACHMK010000001.1"/>
</dbReference>
<evidence type="ECO:0000313" key="2">
    <source>
        <dbReference type="Proteomes" id="UP000617426"/>
    </source>
</evidence>
<keyword evidence="2" id="KW-1185">Reference proteome</keyword>